<accession>A0A1W1E2Z7</accession>
<gene>
    <name evidence="11" type="ORF">MNB_SUP05-SYMBIONT-7-366</name>
</gene>
<dbReference type="PANTHER" id="PTHR30040:SF2">
    <property type="entry name" value="FAD:PROTEIN FMN TRANSFERASE"/>
    <property type="match status" value="1"/>
</dbReference>
<organism evidence="11">
    <name type="scientific">hydrothermal vent metagenome</name>
    <dbReference type="NCBI Taxonomy" id="652676"/>
    <lineage>
        <taxon>unclassified sequences</taxon>
        <taxon>metagenomes</taxon>
        <taxon>ecological metagenomes</taxon>
    </lineage>
</organism>
<evidence type="ECO:0000256" key="10">
    <source>
        <dbReference type="ARBA" id="ARBA00048540"/>
    </source>
</evidence>
<keyword evidence="7" id="KW-0274">FAD</keyword>
<dbReference type="InterPro" id="IPR003374">
    <property type="entry name" value="ApbE-like_sf"/>
</dbReference>
<dbReference type="AlphaFoldDB" id="A0A1W1E2Z7"/>
<keyword evidence="5" id="KW-0808">Transferase</keyword>
<name>A0A1W1E2Z7_9ZZZZ</name>
<evidence type="ECO:0000256" key="2">
    <source>
        <dbReference type="ARBA" id="ARBA00011955"/>
    </source>
</evidence>
<evidence type="ECO:0000256" key="3">
    <source>
        <dbReference type="ARBA" id="ARBA00016337"/>
    </source>
</evidence>
<dbReference type="EC" id="2.7.1.180" evidence="2"/>
<dbReference type="PIRSF" id="PIRSF006268">
    <property type="entry name" value="ApbE"/>
    <property type="match status" value="1"/>
</dbReference>
<protein>
    <recommendedName>
        <fullName evidence="3">FAD:protein FMN transferase</fullName>
        <ecNumber evidence="2">2.7.1.180</ecNumber>
    </recommendedName>
    <alternativeName>
        <fullName evidence="9">Flavin transferase</fullName>
    </alternativeName>
</protein>
<comment type="catalytic activity">
    <reaction evidence="10">
        <text>L-threonyl-[protein] + FAD = FMN-L-threonyl-[protein] + AMP + H(+)</text>
        <dbReference type="Rhea" id="RHEA:36847"/>
        <dbReference type="Rhea" id="RHEA-COMP:11060"/>
        <dbReference type="Rhea" id="RHEA-COMP:11061"/>
        <dbReference type="ChEBI" id="CHEBI:15378"/>
        <dbReference type="ChEBI" id="CHEBI:30013"/>
        <dbReference type="ChEBI" id="CHEBI:57692"/>
        <dbReference type="ChEBI" id="CHEBI:74257"/>
        <dbReference type="ChEBI" id="CHEBI:456215"/>
        <dbReference type="EC" id="2.7.1.180"/>
    </reaction>
</comment>
<keyword evidence="11" id="KW-0449">Lipoprotein</keyword>
<keyword evidence="4" id="KW-0285">Flavoprotein</keyword>
<reference evidence="11" key="1">
    <citation type="submission" date="2016-10" db="EMBL/GenBank/DDBJ databases">
        <authorList>
            <person name="de Groot N.N."/>
        </authorList>
    </citation>
    <scope>NUCLEOTIDE SEQUENCE</scope>
</reference>
<sequence>MNRNIAKLYLISLVFVALGACGKNEPTQSFSGVTMGTTYTVKIADDTDISQQQIDDRLTQISQIFSTWDAKSELSLLNKQPINQWIAVSDELFYVLKVSKEIEQKTDGYFDSGVGRLIDVWGFGVKKITQKPSQNKVSQAFKNSSIRYSTLKDGKNKAIIKIKDIHINLSAIAKGYGVDAIAKLLNTQNYLVEIGGEVRANGTHHGKAWAIGVEQPNNTQPMAITLNNQAIATSGNYRNYSLWKGTHYPHILNPNTGLPSNSDLSSASVLHPQTMIADAYATAMIAMGSRKATMLAKRLRLSVILILNQQHNFEVIKIN</sequence>
<evidence type="ECO:0000313" key="11">
    <source>
        <dbReference type="EMBL" id="SFV88231.1"/>
    </source>
</evidence>
<dbReference type="Gene3D" id="3.10.520.10">
    <property type="entry name" value="ApbE-like domains"/>
    <property type="match status" value="1"/>
</dbReference>
<keyword evidence="6" id="KW-0479">Metal-binding</keyword>
<dbReference type="InterPro" id="IPR024932">
    <property type="entry name" value="ApbE"/>
</dbReference>
<comment type="cofactor">
    <cofactor evidence="1">
        <name>Mg(2+)</name>
        <dbReference type="ChEBI" id="CHEBI:18420"/>
    </cofactor>
</comment>
<dbReference type="PANTHER" id="PTHR30040">
    <property type="entry name" value="THIAMINE BIOSYNTHESIS LIPOPROTEIN APBE"/>
    <property type="match status" value="1"/>
</dbReference>
<evidence type="ECO:0000256" key="8">
    <source>
        <dbReference type="ARBA" id="ARBA00022842"/>
    </source>
</evidence>
<evidence type="ECO:0000256" key="4">
    <source>
        <dbReference type="ARBA" id="ARBA00022630"/>
    </source>
</evidence>
<keyword evidence="8" id="KW-0460">Magnesium</keyword>
<dbReference type="GO" id="GO:0016740">
    <property type="term" value="F:transferase activity"/>
    <property type="evidence" value="ECO:0007669"/>
    <property type="project" value="UniProtKB-KW"/>
</dbReference>
<dbReference type="PROSITE" id="PS51257">
    <property type="entry name" value="PROKAR_LIPOPROTEIN"/>
    <property type="match status" value="1"/>
</dbReference>
<dbReference type="SUPFAM" id="SSF143631">
    <property type="entry name" value="ApbE-like"/>
    <property type="match status" value="1"/>
</dbReference>
<evidence type="ECO:0000256" key="1">
    <source>
        <dbReference type="ARBA" id="ARBA00001946"/>
    </source>
</evidence>
<dbReference type="EMBL" id="FPIA01000022">
    <property type="protein sequence ID" value="SFV88231.1"/>
    <property type="molecule type" value="Genomic_DNA"/>
</dbReference>
<dbReference type="GO" id="GO:0046872">
    <property type="term" value="F:metal ion binding"/>
    <property type="evidence" value="ECO:0007669"/>
    <property type="project" value="UniProtKB-KW"/>
</dbReference>
<dbReference type="Pfam" id="PF02424">
    <property type="entry name" value="ApbE"/>
    <property type="match status" value="1"/>
</dbReference>
<evidence type="ECO:0000256" key="7">
    <source>
        <dbReference type="ARBA" id="ARBA00022827"/>
    </source>
</evidence>
<proteinExistence type="predicted"/>
<evidence type="ECO:0000256" key="9">
    <source>
        <dbReference type="ARBA" id="ARBA00031306"/>
    </source>
</evidence>
<evidence type="ECO:0000256" key="6">
    <source>
        <dbReference type="ARBA" id="ARBA00022723"/>
    </source>
</evidence>
<evidence type="ECO:0000256" key="5">
    <source>
        <dbReference type="ARBA" id="ARBA00022679"/>
    </source>
</evidence>